<dbReference type="InterPro" id="IPR029044">
    <property type="entry name" value="Nucleotide-diphossugar_trans"/>
</dbReference>
<dbReference type="SUPFAM" id="SSF53448">
    <property type="entry name" value="Nucleotide-diphospho-sugar transferases"/>
    <property type="match status" value="1"/>
</dbReference>
<feature type="transmembrane region" description="Helical" evidence="1">
    <location>
        <begin position="379"/>
        <end position="398"/>
    </location>
</feature>
<keyword evidence="1" id="KW-0472">Membrane</keyword>
<dbReference type="PANTHER" id="PTHR36851">
    <property type="entry name" value="UNNAMED PRODUCT"/>
    <property type="match status" value="1"/>
</dbReference>
<name>A0A2M6W5X8_9BACT</name>
<evidence type="ECO:0000313" key="3">
    <source>
        <dbReference type="Proteomes" id="UP000231426"/>
    </source>
</evidence>
<feature type="transmembrane region" description="Helical" evidence="1">
    <location>
        <begin position="450"/>
        <end position="470"/>
    </location>
</feature>
<accession>A0A2M6W5X8</accession>
<reference evidence="3" key="1">
    <citation type="submission" date="2017-09" db="EMBL/GenBank/DDBJ databases">
        <title>Depth-based differentiation of microbial function through sediment-hosted aquifers and enrichment of novel symbionts in the deep terrestrial subsurface.</title>
        <authorList>
            <person name="Probst A.J."/>
            <person name="Ladd B."/>
            <person name="Jarett J.K."/>
            <person name="Geller-Mcgrath D.E."/>
            <person name="Sieber C.M.K."/>
            <person name="Emerson J.B."/>
            <person name="Anantharaman K."/>
            <person name="Thomas B.C."/>
            <person name="Malmstrom R."/>
            <person name="Stieglmeier M."/>
            <person name="Klingl A."/>
            <person name="Woyke T."/>
            <person name="Ryan C.M."/>
            <person name="Banfield J.F."/>
        </authorList>
    </citation>
    <scope>NUCLEOTIDE SEQUENCE [LARGE SCALE GENOMIC DNA]</scope>
</reference>
<organism evidence="2 3">
    <name type="scientific">Candidatus Magasanikbacteria bacterium CG10_big_fil_rev_8_21_14_0_10_36_32</name>
    <dbReference type="NCBI Taxonomy" id="1974646"/>
    <lineage>
        <taxon>Bacteria</taxon>
        <taxon>Candidatus Magasanikiibacteriota</taxon>
    </lineage>
</organism>
<dbReference type="Gene3D" id="3.90.550.10">
    <property type="entry name" value="Spore Coat Polysaccharide Biosynthesis Protein SpsA, Chain A"/>
    <property type="match status" value="1"/>
</dbReference>
<dbReference type="Proteomes" id="UP000231426">
    <property type="component" value="Unassembled WGS sequence"/>
</dbReference>
<dbReference type="PANTHER" id="PTHR36851:SF1">
    <property type="entry name" value="GLYCO_TRANS_2-LIKE DOMAIN-CONTAINING PROTEIN"/>
    <property type="match status" value="1"/>
</dbReference>
<evidence type="ECO:0000256" key="1">
    <source>
        <dbReference type="SAM" id="Phobius"/>
    </source>
</evidence>
<sequence length="497" mass="58825">MFLTDYQRYRLYEMLPGLSIWLTLVLSVAFSFIKPIWMIYFIIVFDVYWVLRVVYFSFYLILSWKRFRKSLKTDWWKLLVKEYPDWEKRKNVIFLPLYHESFEVVKATLDAFLKSTYPADKLYVIFSGEERDVEHWNKVQSQIISAYQNKFADLICYTHPKNLPDEIAGKGSNINYMEKEFKKYADAHQWKYEDVIISVFDVDTIIHPQYFAHLNYMYFRHPHPERSSFQPVTLYNNNLWESPSILRIMAFGTTFWTLFSLARLDNLVTFSSHSMSFKAALECGGHAKSIVSEDSRIFYQCWFKYKGNYEVTPLYIPVSMDTVRDESVWTSLKNLYLQQRRWAWGSEHVPYLLWESEKHPEIGRWKKIGMIFREWEGKWSWGVAAIIITILGRLPLWVAGEEVRQSALFFNTPHVLEIMMTLAMLGLFVSAILSMLLLPPRPEGHSPYKYLMMILQWILLPVSLIFFSAIPCIDAVTRLMVGKYLGFNVSVKKRMGG</sequence>
<dbReference type="EMBL" id="PFBV01000004">
    <property type="protein sequence ID" value="PIT88203.1"/>
    <property type="molecule type" value="Genomic_DNA"/>
</dbReference>
<keyword evidence="1" id="KW-1133">Transmembrane helix</keyword>
<protein>
    <submittedName>
        <fullName evidence="2">Uncharacterized protein</fullName>
    </submittedName>
</protein>
<keyword evidence="1" id="KW-0812">Transmembrane</keyword>
<comment type="caution">
    <text evidence="2">The sequence shown here is derived from an EMBL/GenBank/DDBJ whole genome shotgun (WGS) entry which is preliminary data.</text>
</comment>
<feature type="transmembrane region" description="Helical" evidence="1">
    <location>
        <begin position="418"/>
        <end position="438"/>
    </location>
</feature>
<proteinExistence type="predicted"/>
<evidence type="ECO:0000313" key="2">
    <source>
        <dbReference type="EMBL" id="PIT88203.1"/>
    </source>
</evidence>
<gene>
    <name evidence="2" type="ORF">COU29_02940</name>
</gene>
<dbReference type="AlphaFoldDB" id="A0A2M6W5X8"/>
<feature type="transmembrane region" description="Helical" evidence="1">
    <location>
        <begin position="39"/>
        <end position="62"/>
    </location>
</feature>
<feature type="transmembrane region" description="Helical" evidence="1">
    <location>
        <begin position="12"/>
        <end position="33"/>
    </location>
</feature>